<sequence>TYPSEVVIAGLFSYCIQQEKRISRGRILGGTSALPGAHPWMAALYIADEFCAGALVSSCWIVSAAHCFLRKYVSVCALHAFL</sequence>
<evidence type="ECO:0000256" key="2">
    <source>
        <dbReference type="ARBA" id="ARBA00022801"/>
    </source>
</evidence>
<dbReference type="Proteomes" id="UP000472262">
    <property type="component" value="Unassembled WGS sequence"/>
</dbReference>
<organism evidence="7 8">
    <name type="scientific">Sinocyclocheilus grahami</name>
    <name type="common">Dianchi golden-line fish</name>
    <name type="synonym">Barbus grahami</name>
    <dbReference type="NCBI Taxonomy" id="75366"/>
    <lineage>
        <taxon>Eukaryota</taxon>
        <taxon>Metazoa</taxon>
        <taxon>Chordata</taxon>
        <taxon>Craniata</taxon>
        <taxon>Vertebrata</taxon>
        <taxon>Euteleostomi</taxon>
        <taxon>Actinopterygii</taxon>
        <taxon>Neopterygii</taxon>
        <taxon>Teleostei</taxon>
        <taxon>Ostariophysi</taxon>
        <taxon>Cypriniformes</taxon>
        <taxon>Cyprinidae</taxon>
        <taxon>Cyprininae</taxon>
        <taxon>Sinocyclocheilus</taxon>
    </lineage>
</organism>
<evidence type="ECO:0000256" key="4">
    <source>
        <dbReference type="ARBA" id="ARBA00036320"/>
    </source>
</evidence>
<comment type="catalytic activity">
    <reaction evidence="4">
        <text>Preferential cleavage: Arg-|-Xaa, Lys-|-Xaa.</text>
        <dbReference type="EC" id="3.4.21.4"/>
    </reaction>
</comment>
<name>A0A672K9X6_SINGR</name>
<evidence type="ECO:0000256" key="1">
    <source>
        <dbReference type="ARBA" id="ARBA00022670"/>
    </source>
</evidence>
<dbReference type="InterPro" id="IPR050127">
    <property type="entry name" value="Serine_Proteases_S1"/>
</dbReference>
<dbReference type="PANTHER" id="PTHR24264">
    <property type="entry name" value="TRYPSIN-RELATED"/>
    <property type="match status" value="1"/>
</dbReference>
<evidence type="ECO:0000313" key="7">
    <source>
        <dbReference type="Ensembl" id="ENSSGRP00000008220.1"/>
    </source>
</evidence>
<dbReference type="GO" id="GO:0004252">
    <property type="term" value="F:serine-type endopeptidase activity"/>
    <property type="evidence" value="ECO:0007669"/>
    <property type="project" value="UniProtKB-EC"/>
</dbReference>
<feature type="domain" description="Peptidase S1" evidence="6">
    <location>
        <begin position="27"/>
        <end position="70"/>
    </location>
</feature>
<dbReference type="Pfam" id="PF00089">
    <property type="entry name" value="Trypsin"/>
    <property type="match status" value="1"/>
</dbReference>
<dbReference type="SUPFAM" id="SSF50494">
    <property type="entry name" value="Trypsin-like serine proteases"/>
    <property type="match status" value="1"/>
</dbReference>
<evidence type="ECO:0000256" key="3">
    <source>
        <dbReference type="ARBA" id="ARBA00022825"/>
    </source>
</evidence>
<dbReference type="PROSITE" id="PS00134">
    <property type="entry name" value="TRYPSIN_HIS"/>
    <property type="match status" value="1"/>
</dbReference>
<dbReference type="EC" id="3.4.21.4" evidence="5"/>
<dbReference type="GO" id="GO:0005615">
    <property type="term" value="C:extracellular space"/>
    <property type="evidence" value="ECO:0007669"/>
    <property type="project" value="TreeGrafter"/>
</dbReference>
<keyword evidence="3" id="KW-0720">Serine protease</keyword>
<proteinExistence type="predicted"/>
<dbReference type="PANTHER" id="PTHR24264:SF43">
    <property type="entry name" value="HEPATOCYTE GROWTH FACTOR ACTIVATOR"/>
    <property type="match status" value="1"/>
</dbReference>
<evidence type="ECO:0000313" key="8">
    <source>
        <dbReference type="Proteomes" id="UP000472262"/>
    </source>
</evidence>
<dbReference type="InterPro" id="IPR018114">
    <property type="entry name" value="TRYPSIN_HIS"/>
</dbReference>
<dbReference type="InterPro" id="IPR009003">
    <property type="entry name" value="Peptidase_S1_PA"/>
</dbReference>
<dbReference type="InterPro" id="IPR043504">
    <property type="entry name" value="Peptidase_S1_PA_chymotrypsin"/>
</dbReference>
<evidence type="ECO:0000256" key="5">
    <source>
        <dbReference type="ARBA" id="ARBA00038868"/>
    </source>
</evidence>
<reference evidence="7" key="1">
    <citation type="submission" date="2025-05" db="UniProtKB">
        <authorList>
            <consortium name="Ensembl"/>
        </authorList>
    </citation>
    <scope>IDENTIFICATION</scope>
</reference>
<accession>A0A672K9X6</accession>
<dbReference type="Ensembl" id="ENSSGRT00000030175.1">
    <property type="protein sequence ID" value="ENSSGRP00000028055.1"/>
    <property type="gene ID" value="ENSSGRG00000016054.1"/>
</dbReference>
<keyword evidence="2" id="KW-0378">Hydrolase</keyword>
<keyword evidence="1" id="KW-0645">Protease</keyword>
<dbReference type="GO" id="GO:0031638">
    <property type="term" value="P:zymogen activation"/>
    <property type="evidence" value="ECO:0007669"/>
    <property type="project" value="TreeGrafter"/>
</dbReference>
<dbReference type="InterPro" id="IPR001254">
    <property type="entry name" value="Trypsin_dom"/>
</dbReference>
<dbReference type="AlphaFoldDB" id="A0A672K9X6"/>
<evidence type="ECO:0000259" key="6">
    <source>
        <dbReference type="Pfam" id="PF00089"/>
    </source>
</evidence>
<dbReference type="Ensembl" id="ENSSGRT00000008973.1">
    <property type="protein sequence ID" value="ENSSGRP00000008220.1"/>
    <property type="gene ID" value="ENSSGRG00000005596.1"/>
</dbReference>
<protein>
    <recommendedName>
        <fullName evidence="5">trypsin</fullName>
        <ecNumber evidence="5">3.4.21.4</ecNumber>
    </recommendedName>
</protein>
<keyword evidence="8" id="KW-1185">Reference proteome</keyword>
<dbReference type="Gene3D" id="2.40.10.10">
    <property type="entry name" value="Trypsin-like serine proteases"/>
    <property type="match status" value="1"/>
</dbReference>
<dbReference type="GO" id="GO:0007596">
    <property type="term" value="P:blood coagulation"/>
    <property type="evidence" value="ECO:0007669"/>
    <property type="project" value="TreeGrafter"/>
</dbReference>